<evidence type="ECO:0000313" key="3">
    <source>
        <dbReference type="Proteomes" id="UP000812270"/>
    </source>
</evidence>
<reference evidence="2" key="1">
    <citation type="submission" date="2021-06" db="EMBL/GenBank/DDBJ databases">
        <authorList>
            <person name="Huq M.A."/>
        </authorList>
    </citation>
    <scope>NUCLEOTIDE SEQUENCE</scope>
    <source>
        <strain evidence="2">MAH-26</strain>
    </source>
</reference>
<gene>
    <name evidence="2" type="ORF">KTO63_11735</name>
</gene>
<evidence type="ECO:0000259" key="1">
    <source>
        <dbReference type="Pfam" id="PF03795"/>
    </source>
</evidence>
<protein>
    <submittedName>
        <fullName evidence="2">GTP cyclohydrolase</fullName>
    </submittedName>
</protein>
<proteinExistence type="predicted"/>
<dbReference type="PANTHER" id="PTHR37828:SF1">
    <property type="entry name" value="YCII-RELATED DOMAIN-CONTAINING PROTEIN"/>
    <property type="match status" value="1"/>
</dbReference>
<dbReference type="PANTHER" id="PTHR37828">
    <property type="entry name" value="GSR2449 PROTEIN"/>
    <property type="match status" value="1"/>
</dbReference>
<accession>A0A9E2SAE3</accession>
<name>A0A9E2SAE3_9BACT</name>
<sequence length="100" mass="11507">MFIIELTYNVPPAQIDAALAPHMAYLEKYYESGHFFASGRKEPRDGGVILALASSRKEIEKIVAEDPFYQNKMATYRIIEFKATRKTKKFAMIDADDYLH</sequence>
<organism evidence="2 3">
    <name type="scientific">Pinibacter aurantiacus</name>
    <dbReference type="NCBI Taxonomy" id="2851599"/>
    <lineage>
        <taxon>Bacteria</taxon>
        <taxon>Pseudomonadati</taxon>
        <taxon>Bacteroidota</taxon>
        <taxon>Chitinophagia</taxon>
        <taxon>Chitinophagales</taxon>
        <taxon>Chitinophagaceae</taxon>
        <taxon>Pinibacter</taxon>
    </lineage>
</organism>
<evidence type="ECO:0000313" key="2">
    <source>
        <dbReference type="EMBL" id="MBV4357823.1"/>
    </source>
</evidence>
<keyword evidence="3" id="KW-1185">Reference proteome</keyword>
<dbReference type="EMBL" id="JAHSPG010000008">
    <property type="protein sequence ID" value="MBV4357823.1"/>
    <property type="molecule type" value="Genomic_DNA"/>
</dbReference>
<comment type="caution">
    <text evidence="2">The sequence shown here is derived from an EMBL/GenBank/DDBJ whole genome shotgun (WGS) entry which is preliminary data.</text>
</comment>
<dbReference type="Proteomes" id="UP000812270">
    <property type="component" value="Unassembled WGS sequence"/>
</dbReference>
<dbReference type="RefSeq" id="WP_217791478.1">
    <property type="nucleotide sequence ID" value="NZ_JAHSPG010000008.1"/>
</dbReference>
<dbReference type="Pfam" id="PF03795">
    <property type="entry name" value="YCII"/>
    <property type="match status" value="1"/>
</dbReference>
<feature type="domain" description="YCII-related" evidence="1">
    <location>
        <begin position="1"/>
        <end position="82"/>
    </location>
</feature>
<dbReference type="InterPro" id="IPR005545">
    <property type="entry name" value="YCII"/>
</dbReference>
<dbReference type="AlphaFoldDB" id="A0A9E2SAE3"/>